<feature type="region of interest" description="Disordered" evidence="1">
    <location>
        <begin position="53"/>
        <end position="75"/>
    </location>
</feature>
<comment type="caution">
    <text evidence="3">The sequence shown here is derived from an EMBL/GenBank/DDBJ whole genome shotgun (WGS) entry which is preliminary data.</text>
</comment>
<evidence type="ECO:0000313" key="3">
    <source>
        <dbReference type="EMBL" id="MBU9739708.1"/>
    </source>
</evidence>
<sequence>MKHKIWFYVSMSLCIITIIVVIGTGIWVYIDDQRFSAHQEVTVLTYASSAKSNPAEGKVDEESTGNGGEDSEDQDISAEKGLFSVEITLPASFFEGRSQDEIMASANEDGIKDVTVNSDGSVTYKMSKSKHKEMLSEYKKSIDDMIAGMLDGPDEVASFTDIKYNDNMSEFNVYVDKSKYNEMESMSVLAFYTSGLFYHTLNGTDSSDLEVVVNFIDKDTDEVFQSGSSKDLGE</sequence>
<organism evidence="3 4">
    <name type="scientific">Diplocloster agilis</name>
    <dbReference type="NCBI Taxonomy" id="2850323"/>
    <lineage>
        <taxon>Bacteria</taxon>
        <taxon>Bacillati</taxon>
        <taxon>Bacillota</taxon>
        <taxon>Clostridia</taxon>
        <taxon>Lachnospirales</taxon>
        <taxon>Lachnospiraceae</taxon>
        <taxon>Diplocloster</taxon>
    </lineage>
</organism>
<keyword evidence="2" id="KW-0812">Transmembrane</keyword>
<gene>
    <name evidence="3" type="ORF">KTH89_24530</name>
</gene>
<name>A0A949K908_9FIRM</name>
<reference evidence="3" key="1">
    <citation type="submission" date="2021-06" db="EMBL/GenBank/DDBJ databases">
        <title>Description of novel taxa of the family Lachnospiraceae.</title>
        <authorList>
            <person name="Chaplin A.V."/>
            <person name="Sokolova S.R."/>
            <person name="Pikina A.P."/>
            <person name="Korzhanova M."/>
            <person name="Belova V."/>
            <person name="Korostin D."/>
            <person name="Efimov B.A."/>
        </authorList>
    </citation>
    <scope>NUCLEOTIDE SEQUENCE</scope>
    <source>
        <strain evidence="3">ASD5720</strain>
    </source>
</reference>
<feature type="transmembrane region" description="Helical" evidence="2">
    <location>
        <begin position="6"/>
        <end position="30"/>
    </location>
</feature>
<evidence type="ECO:0000313" key="4">
    <source>
        <dbReference type="Proteomes" id="UP000712157"/>
    </source>
</evidence>
<dbReference type="RefSeq" id="WP_238723449.1">
    <property type="nucleotide sequence ID" value="NZ_JAHQCW010000078.1"/>
</dbReference>
<proteinExistence type="predicted"/>
<keyword evidence="2" id="KW-1133">Transmembrane helix</keyword>
<evidence type="ECO:0000256" key="2">
    <source>
        <dbReference type="SAM" id="Phobius"/>
    </source>
</evidence>
<keyword evidence="4" id="KW-1185">Reference proteome</keyword>
<evidence type="ECO:0000256" key="1">
    <source>
        <dbReference type="SAM" id="MobiDB-lite"/>
    </source>
</evidence>
<dbReference type="AlphaFoldDB" id="A0A949K908"/>
<dbReference type="EMBL" id="JAHQCW010000078">
    <property type="protein sequence ID" value="MBU9739708.1"/>
    <property type="molecule type" value="Genomic_DNA"/>
</dbReference>
<protein>
    <submittedName>
        <fullName evidence="3">Uncharacterized protein</fullName>
    </submittedName>
</protein>
<accession>A0A949K908</accession>
<keyword evidence="2" id="KW-0472">Membrane</keyword>
<dbReference type="Proteomes" id="UP000712157">
    <property type="component" value="Unassembled WGS sequence"/>
</dbReference>